<keyword evidence="4" id="KW-0472">Membrane</keyword>
<proteinExistence type="predicted"/>
<evidence type="ECO:0000313" key="7">
    <source>
        <dbReference type="Proteomes" id="UP000011575"/>
    </source>
</evidence>
<feature type="transmembrane region" description="Helical" evidence="4">
    <location>
        <begin position="380"/>
        <end position="399"/>
    </location>
</feature>
<evidence type="ECO:0000256" key="2">
    <source>
        <dbReference type="SAM" id="Coils"/>
    </source>
</evidence>
<dbReference type="AlphaFoldDB" id="M0PI80"/>
<reference evidence="6 7" key="1">
    <citation type="journal article" date="2014" name="PLoS Genet.">
        <title>Phylogenetically driven sequencing of extremely halophilic archaea reveals strategies for static and dynamic osmo-response.</title>
        <authorList>
            <person name="Becker E.A."/>
            <person name="Seitzer P.M."/>
            <person name="Tritt A."/>
            <person name="Larsen D."/>
            <person name="Krusor M."/>
            <person name="Yao A.I."/>
            <person name="Wu D."/>
            <person name="Madern D."/>
            <person name="Eisen J.A."/>
            <person name="Darling A.E."/>
            <person name="Facciotti M.T."/>
        </authorList>
    </citation>
    <scope>NUCLEOTIDE SEQUENCE [LARGE SCALE GENOMIC DNA]</scope>
    <source>
        <strain evidence="6 7">JCM 13560</strain>
    </source>
</reference>
<evidence type="ECO:0000259" key="5">
    <source>
        <dbReference type="Pfam" id="PF10145"/>
    </source>
</evidence>
<feature type="compositionally biased region" description="Low complexity" evidence="3">
    <location>
        <begin position="669"/>
        <end position="699"/>
    </location>
</feature>
<dbReference type="PATRIC" id="fig|1230454.4.peg.648"/>
<comment type="caution">
    <text evidence="6">The sequence shown here is derived from an EMBL/GenBank/DDBJ whole genome shotgun (WGS) entry which is preliminary data.</text>
</comment>
<dbReference type="STRING" id="1230454.C461_03148"/>
<evidence type="ECO:0000256" key="4">
    <source>
        <dbReference type="SAM" id="Phobius"/>
    </source>
</evidence>
<dbReference type="Proteomes" id="UP000011575">
    <property type="component" value="Unassembled WGS sequence"/>
</dbReference>
<protein>
    <submittedName>
        <fullName evidence="6">Phage tail tape measure protein, TP901 family</fullName>
    </submittedName>
</protein>
<evidence type="ECO:0000256" key="1">
    <source>
        <dbReference type="ARBA" id="ARBA00022612"/>
    </source>
</evidence>
<dbReference type="OrthoDB" id="125399at2157"/>
<keyword evidence="7" id="KW-1185">Reference proteome</keyword>
<accession>M0PI80</accession>
<dbReference type="Pfam" id="PF10145">
    <property type="entry name" value="PhageMin_Tail"/>
    <property type="match status" value="1"/>
</dbReference>
<organism evidence="6 7">
    <name type="scientific">Halorubrum aidingense JCM 13560</name>
    <dbReference type="NCBI Taxonomy" id="1230454"/>
    <lineage>
        <taxon>Archaea</taxon>
        <taxon>Methanobacteriati</taxon>
        <taxon>Methanobacteriota</taxon>
        <taxon>Stenosarchaea group</taxon>
        <taxon>Halobacteria</taxon>
        <taxon>Halobacteriales</taxon>
        <taxon>Haloferacaceae</taxon>
        <taxon>Halorubrum</taxon>
    </lineage>
</organism>
<dbReference type="PANTHER" id="PTHR37813">
    <property type="entry name" value="FELS-2 PROPHAGE PROTEIN"/>
    <property type="match status" value="1"/>
</dbReference>
<feature type="coiled-coil region" evidence="2">
    <location>
        <begin position="320"/>
        <end position="347"/>
    </location>
</feature>
<dbReference type="PANTHER" id="PTHR37813:SF1">
    <property type="entry name" value="FELS-2 PROPHAGE PROTEIN"/>
    <property type="match status" value="1"/>
</dbReference>
<feature type="region of interest" description="Disordered" evidence="3">
    <location>
        <begin position="668"/>
        <end position="702"/>
    </location>
</feature>
<keyword evidence="1" id="KW-1188">Viral release from host cell</keyword>
<sequence>MAVADTLRGIITADASGVEKAVSDADQQLGSLSDRAVATGERMQSAGRSMTMGISAPLAAMGGLAVRQAAQFDQSMQQSIAVMGDVDEAMREKLEATAREVATTTTRSHQEAADSFYFLASAGLSATEAMEAMPQVAAFAEAGQMNMADATDVATNVMSAYNIEAENMSRVTDVMTETVTNHNQTMEGMSAAFQNAAPAAASMGVELDELAALTGRLGDVGIQGAEAGTALSSIMRRFAKRSGEAGQVLDELNIQTTDAQGNLLPLTEIFAQLESEQLSAAESAALFGEQAAAGNALLNAGAENLEAYRTAIDDSAGATQSLAETQRETLNAELQQTRSQLNDAAITIGADVMPMVSTLAGHVGTLADRFGNLSDRQQKVILAAGALGVALPPLIWGLGTLVTSASALSSAYATLAGVSLSTLVPSLGAVSTAGIATQVALGPITVPIWAIIAAIGALVGATAGLWYAWDNNVLGIQDTTEAAFQRIKGWFTTAPAWMLVLLGPIGQLYLAWRENLFGVQDVVGTVFDWIGDKIGWLIDRIDSLPGINFGDDDVEIDEGAVEAEGAAAGEAYAASFEGAGEPDVAAMTPGAGMGVDAGEEIKGEMTPAIREALEDGVDGYVSDPDDIEDAPTAINGALFDAVSRQQGGATAESLGVSEAEFKTLMQRFSGSDGSTSSTPSADLVAGASTSASPSAGSAGMSTQEFKTALREVLDGLRLDTRLDTDQRGFEQFIEEIVDARLAEAGQGR</sequence>
<evidence type="ECO:0000313" key="6">
    <source>
        <dbReference type="EMBL" id="EMA69324.1"/>
    </source>
</evidence>
<feature type="transmembrane region" description="Helical" evidence="4">
    <location>
        <begin position="411"/>
        <end position="436"/>
    </location>
</feature>
<feature type="domain" description="Phage tail tape measure protein" evidence="5">
    <location>
        <begin position="96"/>
        <end position="286"/>
    </location>
</feature>
<feature type="transmembrane region" description="Helical" evidence="4">
    <location>
        <begin position="448"/>
        <end position="469"/>
    </location>
</feature>
<dbReference type="RefSeq" id="WP_007998575.1">
    <property type="nucleotide sequence ID" value="NZ_AOJI01000015.1"/>
</dbReference>
<dbReference type="NCBIfam" id="TIGR01760">
    <property type="entry name" value="tape_meas_TP901"/>
    <property type="match status" value="1"/>
</dbReference>
<dbReference type="EMBL" id="AOJI01000015">
    <property type="protein sequence ID" value="EMA69324.1"/>
    <property type="molecule type" value="Genomic_DNA"/>
</dbReference>
<dbReference type="InterPro" id="IPR010090">
    <property type="entry name" value="Phage_tape_meas"/>
</dbReference>
<feature type="transmembrane region" description="Helical" evidence="4">
    <location>
        <begin position="489"/>
        <end position="510"/>
    </location>
</feature>
<gene>
    <name evidence="6" type="ORF">C461_03148</name>
</gene>
<evidence type="ECO:0000256" key="3">
    <source>
        <dbReference type="SAM" id="MobiDB-lite"/>
    </source>
</evidence>
<keyword evidence="2" id="KW-0175">Coiled coil</keyword>
<keyword evidence="4" id="KW-1133">Transmembrane helix</keyword>
<keyword evidence="4" id="KW-0812">Transmembrane</keyword>
<name>M0PI80_9EURY</name>